<proteinExistence type="predicted"/>
<keyword evidence="2" id="KW-1185">Reference proteome</keyword>
<organism evidence="1 2">
    <name type="scientific">Octopus vulgaris</name>
    <name type="common">Common octopus</name>
    <dbReference type="NCBI Taxonomy" id="6645"/>
    <lineage>
        <taxon>Eukaryota</taxon>
        <taxon>Metazoa</taxon>
        <taxon>Spiralia</taxon>
        <taxon>Lophotrochozoa</taxon>
        <taxon>Mollusca</taxon>
        <taxon>Cephalopoda</taxon>
        <taxon>Coleoidea</taxon>
        <taxon>Octopodiformes</taxon>
        <taxon>Octopoda</taxon>
        <taxon>Incirrata</taxon>
        <taxon>Octopodidae</taxon>
        <taxon>Octopus</taxon>
    </lineage>
</organism>
<dbReference type="EMBL" id="OX597835">
    <property type="protein sequence ID" value="CAI9738807.1"/>
    <property type="molecule type" value="Genomic_DNA"/>
</dbReference>
<accession>A0AA36BRW8</accession>
<reference evidence="1" key="1">
    <citation type="submission" date="2023-08" db="EMBL/GenBank/DDBJ databases">
        <authorList>
            <person name="Alioto T."/>
            <person name="Alioto T."/>
            <person name="Gomez Garrido J."/>
        </authorList>
    </citation>
    <scope>NUCLEOTIDE SEQUENCE</scope>
</reference>
<sequence>MTDMSMSAQINEECAMAQVRLLLRYRNSHSDMKIPANTVRRRLLQKYIGISSNILVLYKRKRVKQKPDSEDVLTGDLMLLF</sequence>
<evidence type="ECO:0000313" key="1">
    <source>
        <dbReference type="EMBL" id="CAI9738807.1"/>
    </source>
</evidence>
<dbReference type="AlphaFoldDB" id="A0AA36BRW8"/>
<dbReference type="Proteomes" id="UP001162480">
    <property type="component" value="Chromosome 22"/>
</dbReference>
<evidence type="ECO:0000313" key="2">
    <source>
        <dbReference type="Proteomes" id="UP001162480"/>
    </source>
</evidence>
<protein>
    <submittedName>
        <fullName evidence="1">Uncharacterized protein</fullName>
    </submittedName>
</protein>
<name>A0AA36BRW8_OCTVU</name>
<gene>
    <name evidence="1" type="ORF">OCTVUL_1B030557</name>
</gene>